<evidence type="ECO:0000313" key="3">
    <source>
        <dbReference type="Proteomes" id="UP000054018"/>
    </source>
</evidence>
<dbReference type="AlphaFoldDB" id="A0A0C9Z8A4"/>
<gene>
    <name evidence="2" type="ORF">PISMIDRAFT_16032</name>
</gene>
<dbReference type="OrthoDB" id="2639744at2759"/>
<sequence length="269" mass="30498">MRNPYAYPPSFSREATRSAINLTSTSPIANALSANPDYPIYMTAPPINNPAYPYPARNVFNPNTYPSRTPLLTKRDKREKDTKRPQRRSDIVASYRALPQPYSMDDYRVGGQFPPIQFQRRNSDVPFAIKELLCIADILDLVGGNDEVFGGHSERAIEVRVSWPGYERHAIEKRIPTGRGALTRSMLLFILATQVIEFVKYVRDNNITVEPGQEQWAIKCNHEGVAGNQRYSVRGIELATAGYVSSWSYWGVSILMCIDRAPLWKGKRL</sequence>
<evidence type="ECO:0000313" key="2">
    <source>
        <dbReference type="EMBL" id="KIK16093.1"/>
    </source>
</evidence>
<dbReference type="Proteomes" id="UP000054018">
    <property type="component" value="Unassembled WGS sequence"/>
</dbReference>
<evidence type="ECO:0000256" key="1">
    <source>
        <dbReference type="SAM" id="MobiDB-lite"/>
    </source>
</evidence>
<reference evidence="2 3" key="1">
    <citation type="submission" date="2014-04" db="EMBL/GenBank/DDBJ databases">
        <authorList>
            <consortium name="DOE Joint Genome Institute"/>
            <person name="Kuo A."/>
            <person name="Kohler A."/>
            <person name="Costa M.D."/>
            <person name="Nagy L.G."/>
            <person name="Floudas D."/>
            <person name="Copeland A."/>
            <person name="Barry K.W."/>
            <person name="Cichocki N."/>
            <person name="Veneault-Fourrey C."/>
            <person name="LaButti K."/>
            <person name="Lindquist E.A."/>
            <person name="Lipzen A."/>
            <person name="Lundell T."/>
            <person name="Morin E."/>
            <person name="Murat C."/>
            <person name="Sun H."/>
            <person name="Tunlid A."/>
            <person name="Henrissat B."/>
            <person name="Grigoriev I.V."/>
            <person name="Hibbett D.S."/>
            <person name="Martin F."/>
            <person name="Nordberg H.P."/>
            <person name="Cantor M.N."/>
            <person name="Hua S.X."/>
        </authorList>
    </citation>
    <scope>NUCLEOTIDE SEQUENCE [LARGE SCALE GENOMIC DNA]</scope>
    <source>
        <strain evidence="2 3">441</strain>
    </source>
</reference>
<reference evidence="3" key="2">
    <citation type="submission" date="2015-01" db="EMBL/GenBank/DDBJ databases">
        <title>Evolutionary Origins and Diversification of the Mycorrhizal Mutualists.</title>
        <authorList>
            <consortium name="DOE Joint Genome Institute"/>
            <consortium name="Mycorrhizal Genomics Consortium"/>
            <person name="Kohler A."/>
            <person name="Kuo A."/>
            <person name="Nagy L.G."/>
            <person name="Floudas D."/>
            <person name="Copeland A."/>
            <person name="Barry K.W."/>
            <person name="Cichocki N."/>
            <person name="Veneault-Fourrey C."/>
            <person name="LaButti K."/>
            <person name="Lindquist E.A."/>
            <person name="Lipzen A."/>
            <person name="Lundell T."/>
            <person name="Morin E."/>
            <person name="Murat C."/>
            <person name="Riley R."/>
            <person name="Ohm R."/>
            <person name="Sun H."/>
            <person name="Tunlid A."/>
            <person name="Henrissat B."/>
            <person name="Grigoriev I.V."/>
            <person name="Hibbett D.S."/>
            <person name="Martin F."/>
        </authorList>
    </citation>
    <scope>NUCLEOTIDE SEQUENCE [LARGE SCALE GENOMIC DNA]</scope>
    <source>
        <strain evidence="3">441</strain>
    </source>
</reference>
<keyword evidence="3" id="KW-1185">Reference proteome</keyword>
<name>A0A0C9Z8A4_9AGAM</name>
<feature type="region of interest" description="Disordered" evidence="1">
    <location>
        <begin position="59"/>
        <end position="92"/>
    </location>
</feature>
<organism evidence="2 3">
    <name type="scientific">Pisolithus microcarpus 441</name>
    <dbReference type="NCBI Taxonomy" id="765257"/>
    <lineage>
        <taxon>Eukaryota</taxon>
        <taxon>Fungi</taxon>
        <taxon>Dikarya</taxon>
        <taxon>Basidiomycota</taxon>
        <taxon>Agaricomycotina</taxon>
        <taxon>Agaricomycetes</taxon>
        <taxon>Agaricomycetidae</taxon>
        <taxon>Boletales</taxon>
        <taxon>Sclerodermatineae</taxon>
        <taxon>Pisolithaceae</taxon>
        <taxon>Pisolithus</taxon>
    </lineage>
</organism>
<proteinExistence type="predicted"/>
<accession>A0A0C9Z8A4</accession>
<dbReference type="HOGENOM" id="CLU_089391_0_0_1"/>
<protein>
    <submittedName>
        <fullName evidence="2">Uncharacterized protein</fullName>
    </submittedName>
</protein>
<dbReference type="EMBL" id="KN833867">
    <property type="protein sequence ID" value="KIK16093.1"/>
    <property type="molecule type" value="Genomic_DNA"/>
</dbReference>
<feature type="compositionally biased region" description="Basic and acidic residues" evidence="1">
    <location>
        <begin position="73"/>
        <end position="90"/>
    </location>
</feature>